<dbReference type="InterPro" id="IPR021321">
    <property type="entry name" value="DUF2922"/>
</dbReference>
<evidence type="ECO:0000313" key="2">
    <source>
        <dbReference type="Proteomes" id="UP000286268"/>
    </source>
</evidence>
<reference evidence="1 2" key="1">
    <citation type="submission" date="2018-01" db="EMBL/GenBank/DDBJ databases">
        <title>Genome Sequencing and Assembly of Anaerobacter polyendosporus strain CT4.</title>
        <authorList>
            <person name="Tachaapaikoon C."/>
            <person name="Sutheeworapong S."/>
            <person name="Jenjaroenpun P."/>
            <person name="Wongsurawat T."/>
            <person name="Nookeaw I."/>
            <person name="Cheawchanlertfa P."/>
            <person name="Kosugi A."/>
            <person name="Cheevadhanarak S."/>
            <person name="Ratanakhanokchai K."/>
        </authorList>
    </citation>
    <scope>NUCLEOTIDE SEQUENCE [LARGE SCALE GENOMIC DNA]</scope>
    <source>
        <strain evidence="1 2">CT4</strain>
    </source>
</reference>
<dbReference type="RefSeq" id="WP_128212920.1">
    <property type="nucleotide sequence ID" value="NZ_CP025746.1"/>
</dbReference>
<dbReference type="Proteomes" id="UP000286268">
    <property type="component" value="Chromosome"/>
</dbReference>
<accession>A0A3R5TFI3</accession>
<name>A0A3R5TFI3_9CLOT</name>
<sequence>MEVKYLVLAFKNEKGDKINISLRGVRDNLTQQEISNTMDMVISKNAFSSSGGKLVQKVGAQMISKNVDEYKVG</sequence>
<dbReference type="Pfam" id="PF11148">
    <property type="entry name" value="DUF2922"/>
    <property type="match status" value="1"/>
</dbReference>
<dbReference type="AlphaFoldDB" id="A0A3R5TFI3"/>
<evidence type="ECO:0000313" key="1">
    <source>
        <dbReference type="EMBL" id="QAA32128.1"/>
    </source>
</evidence>
<proteinExistence type="predicted"/>
<protein>
    <submittedName>
        <fullName evidence="1">DUF2922 domain-containing protein</fullName>
    </submittedName>
</protein>
<keyword evidence="2" id="KW-1185">Reference proteome</keyword>
<organism evidence="1 2">
    <name type="scientific">Clostridium manihotivorum</name>
    <dbReference type="NCBI Taxonomy" id="2320868"/>
    <lineage>
        <taxon>Bacteria</taxon>
        <taxon>Bacillati</taxon>
        <taxon>Bacillota</taxon>
        <taxon>Clostridia</taxon>
        <taxon>Eubacteriales</taxon>
        <taxon>Clostridiaceae</taxon>
        <taxon>Clostridium</taxon>
    </lineage>
</organism>
<dbReference type="KEGG" id="cmah:C1I91_10950"/>
<dbReference type="EMBL" id="CP025746">
    <property type="protein sequence ID" value="QAA32128.1"/>
    <property type="molecule type" value="Genomic_DNA"/>
</dbReference>
<gene>
    <name evidence="1" type="ORF">C1I91_10950</name>
</gene>
<dbReference type="OrthoDB" id="9795264at2"/>